<dbReference type="InterPro" id="IPR002033">
    <property type="entry name" value="TatC"/>
</dbReference>
<feature type="transmembrane region" description="Helical" evidence="13">
    <location>
        <begin position="1338"/>
        <end position="1358"/>
    </location>
</feature>
<keyword evidence="5" id="KW-0347">Helicase</keyword>
<keyword evidence="9 13" id="KW-0472">Membrane</keyword>
<feature type="transmembrane region" description="Helical" evidence="13">
    <location>
        <begin position="1883"/>
        <end position="1904"/>
    </location>
</feature>
<organism evidence="17 18">
    <name type="scientific">Protea cynaroides</name>
    <dbReference type="NCBI Taxonomy" id="273540"/>
    <lineage>
        <taxon>Eukaryota</taxon>
        <taxon>Viridiplantae</taxon>
        <taxon>Streptophyta</taxon>
        <taxon>Embryophyta</taxon>
        <taxon>Tracheophyta</taxon>
        <taxon>Spermatophyta</taxon>
        <taxon>Magnoliopsida</taxon>
        <taxon>Proteales</taxon>
        <taxon>Proteaceae</taxon>
        <taxon>Protea</taxon>
    </lineage>
</organism>
<evidence type="ECO:0000256" key="5">
    <source>
        <dbReference type="ARBA" id="ARBA00022806"/>
    </source>
</evidence>
<dbReference type="InterPro" id="IPR011709">
    <property type="entry name" value="DEAD-box_helicase_OB_fold"/>
</dbReference>
<dbReference type="GO" id="GO:0003724">
    <property type="term" value="F:RNA helicase activity"/>
    <property type="evidence" value="ECO:0007669"/>
    <property type="project" value="UniProtKB-EC"/>
</dbReference>
<dbReference type="Pfam" id="PF00271">
    <property type="entry name" value="Helicase_C"/>
    <property type="match status" value="1"/>
</dbReference>
<dbReference type="PROSITE" id="PS01218">
    <property type="entry name" value="TATC"/>
    <property type="match status" value="1"/>
</dbReference>
<dbReference type="GO" id="GO:0003723">
    <property type="term" value="F:RNA binding"/>
    <property type="evidence" value="ECO:0007669"/>
    <property type="project" value="UniProtKB-UniRule"/>
</dbReference>
<gene>
    <name evidence="17" type="ORF">NE237_006611</name>
</gene>
<accession>A0A9Q0QVL4</accession>
<feature type="transmembrane region" description="Helical" evidence="13">
    <location>
        <begin position="1586"/>
        <end position="1608"/>
    </location>
</feature>
<dbReference type="InterPro" id="IPR011545">
    <property type="entry name" value="DEAD/DEAH_box_helicase_dom"/>
</dbReference>
<feature type="transmembrane region" description="Helical" evidence="13">
    <location>
        <begin position="1842"/>
        <end position="1863"/>
    </location>
</feature>
<dbReference type="Gene3D" id="3.30.160.20">
    <property type="match status" value="1"/>
</dbReference>
<keyword evidence="13" id="KW-0444">Lipid biosynthesis</keyword>
<evidence type="ECO:0000259" key="16">
    <source>
        <dbReference type="PROSITE" id="PS51194"/>
    </source>
</evidence>
<dbReference type="Pfam" id="PF04408">
    <property type="entry name" value="WHD_HA2"/>
    <property type="match status" value="1"/>
</dbReference>
<evidence type="ECO:0000259" key="15">
    <source>
        <dbReference type="PROSITE" id="PS51192"/>
    </source>
</evidence>
<dbReference type="OrthoDB" id="5600252at2759"/>
<dbReference type="SUPFAM" id="SSF52540">
    <property type="entry name" value="P-loop containing nucleoside triphosphate hydrolases"/>
    <property type="match status" value="1"/>
</dbReference>
<dbReference type="Pfam" id="PF07717">
    <property type="entry name" value="OB_NTP_bind"/>
    <property type="match status" value="1"/>
</dbReference>
<dbReference type="InterPro" id="IPR014001">
    <property type="entry name" value="Helicase_ATP-bd"/>
</dbReference>
<comment type="catalytic activity">
    <reaction evidence="10">
        <text>ATP + H2O = ADP + phosphate + H(+)</text>
        <dbReference type="Rhea" id="RHEA:13065"/>
        <dbReference type="ChEBI" id="CHEBI:15377"/>
        <dbReference type="ChEBI" id="CHEBI:15378"/>
        <dbReference type="ChEBI" id="CHEBI:30616"/>
        <dbReference type="ChEBI" id="CHEBI:43474"/>
        <dbReference type="ChEBI" id="CHEBI:456216"/>
        <dbReference type="EC" id="3.6.4.13"/>
    </reaction>
</comment>
<dbReference type="Pfam" id="PF03034">
    <property type="entry name" value="PSS"/>
    <property type="match status" value="2"/>
</dbReference>
<dbReference type="EC" id="2.7.8.8" evidence="13"/>
<dbReference type="HAMAP" id="MF_00902">
    <property type="entry name" value="TatC"/>
    <property type="match status" value="1"/>
</dbReference>
<keyword evidence="13" id="KW-0443">Lipid metabolism</keyword>
<dbReference type="Pfam" id="PF26026">
    <property type="entry name" value="RNA_hel_CTD"/>
    <property type="match status" value="1"/>
</dbReference>
<dbReference type="GO" id="GO:0005634">
    <property type="term" value="C:nucleus"/>
    <property type="evidence" value="ECO:0007669"/>
    <property type="project" value="TreeGrafter"/>
</dbReference>
<keyword evidence="2 13" id="KW-0812">Transmembrane</keyword>
<evidence type="ECO:0000256" key="3">
    <source>
        <dbReference type="ARBA" id="ARBA00022741"/>
    </source>
</evidence>
<dbReference type="Gene3D" id="3.40.50.300">
    <property type="entry name" value="P-loop containing nucleotide triphosphate hydrolases"/>
    <property type="match status" value="2"/>
</dbReference>
<comment type="similarity">
    <text evidence="11">Belongs to the DExH box helicase family.</text>
</comment>
<dbReference type="GO" id="GO:0003882">
    <property type="term" value="F:CDP-diacylglycerol-serine O-phosphatidyltransferase activity"/>
    <property type="evidence" value="ECO:0007669"/>
    <property type="project" value="UniProtKB-UniRule"/>
</dbReference>
<evidence type="ECO:0000256" key="2">
    <source>
        <dbReference type="ARBA" id="ARBA00022692"/>
    </source>
</evidence>
<dbReference type="PRINTS" id="PR01840">
    <property type="entry name" value="TATCFAMILY"/>
</dbReference>
<keyword evidence="7 12" id="KW-0694">RNA-binding</keyword>
<dbReference type="SMART" id="SM00487">
    <property type="entry name" value="DEXDc"/>
    <property type="match status" value="1"/>
</dbReference>
<dbReference type="InterPro" id="IPR027417">
    <property type="entry name" value="P-loop_NTPase"/>
</dbReference>
<feature type="transmembrane region" description="Helical" evidence="13">
    <location>
        <begin position="1559"/>
        <end position="1580"/>
    </location>
</feature>
<feature type="transmembrane region" description="Helical" evidence="13">
    <location>
        <begin position="1800"/>
        <end position="1822"/>
    </location>
</feature>
<comment type="similarity">
    <text evidence="13">Belongs to the CDP-alcohol phosphatidyltransferase class-I family.</text>
</comment>
<feature type="transmembrane region" description="Helical" evidence="13">
    <location>
        <begin position="1310"/>
        <end position="1332"/>
    </location>
</feature>
<dbReference type="Pfam" id="PF00902">
    <property type="entry name" value="TatC"/>
    <property type="match status" value="1"/>
</dbReference>
<dbReference type="InterPro" id="IPR048333">
    <property type="entry name" value="HA2_WH"/>
</dbReference>
<dbReference type="GO" id="GO:0005524">
    <property type="term" value="F:ATP binding"/>
    <property type="evidence" value="ECO:0007669"/>
    <property type="project" value="UniProtKB-KW"/>
</dbReference>
<dbReference type="Pfam" id="PF00270">
    <property type="entry name" value="DEAD"/>
    <property type="match status" value="1"/>
</dbReference>
<feature type="domain" description="DRBM" evidence="14">
    <location>
        <begin position="1119"/>
        <end position="1184"/>
    </location>
</feature>
<feature type="transmembrane region" description="Helical" evidence="13">
    <location>
        <begin position="1269"/>
        <end position="1289"/>
    </location>
</feature>
<evidence type="ECO:0000256" key="4">
    <source>
        <dbReference type="ARBA" id="ARBA00022801"/>
    </source>
</evidence>
<keyword evidence="18" id="KW-1185">Reference proteome</keyword>
<evidence type="ECO:0000256" key="10">
    <source>
        <dbReference type="ARBA" id="ARBA00047984"/>
    </source>
</evidence>
<proteinExistence type="inferred from homology"/>
<comment type="caution">
    <text evidence="17">The sequence shown here is derived from an EMBL/GenBank/DDBJ whole genome shotgun (WGS) entry which is preliminary data.</text>
</comment>
<dbReference type="PANTHER" id="PTHR18934">
    <property type="entry name" value="ATP-DEPENDENT RNA HELICASE"/>
    <property type="match status" value="1"/>
</dbReference>
<keyword evidence="6" id="KW-0067">ATP-binding</keyword>
<dbReference type="SUPFAM" id="SSF54768">
    <property type="entry name" value="dsRNA-binding domain-like"/>
    <property type="match status" value="1"/>
</dbReference>
<keyword evidence="13" id="KW-0256">Endoplasmic reticulum</keyword>
<dbReference type="InterPro" id="IPR059023">
    <property type="entry name" value="RNA_hel_CTD"/>
</dbReference>
<feature type="transmembrane region" description="Helical" evidence="13">
    <location>
        <begin position="1490"/>
        <end position="1509"/>
    </location>
</feature>
<evidence type="ECO:0000256" key="13">
    <source>
        <dbReference type="RuleBase" id="RU368094"/>
    </source>
</evidence>
<dbReference type="GO" id="GO:0106245">
    <property type="term" value="F:L-serine-phosphatidylethanolamine phosphatidyltransferase activity"/>
    <property type="evidence" value="ECO:0007669"/>
    <property type="project" value="InterPro"/>
</dbReference>
<comment type="caution">
    <text evidence="13">Lacks conserved residue(s) required for the propagation of feature annotation.</text>
</comment>
<dbReference type="GO" id="GO:0005789">
    <property type="term" value="C:endoplasmic reticulum membrane"/>
    <property type="evidence" value="ECO:0007669"/>
    <property type="project" value="UniProtKB-SubCell"/>
</dbReference>
<dbReference type="InterPro" id="IPR004277">
    <property type="entry name" value="PSS"/>
</dbReference>
<dbReference type="InterPro" id="IPR001650">
    <property type="entry name" value="Helicase_C-like"/>
</dbReference>
<dbReference type="CDD" id="cd18791">
    <property type="entry name" value="SF2_C_RHA"/>
    <property type="match status" value="1"/>
</dbReference>
<dbReference type="EMBL" id="JAMYWD010000004">
    <property type="protein sequence ID" value="KAJ4973437.1"/>
    <property type="molecule type" value="Genomic_DNA"/>
</dbReference>
<dbReference type="SMART" id="SM00490">
    <property type="entry name" value="HELICc"/>
    <property type="match status" value="1"/>
</dbReference>
<evidence type="ECO:0000256" key="11">
    <source>
        <dbReference type="ARBA" id="ARBA00060772"/>
    </source>
</evidence>
<dbReference type="CDD" id="cd17917">
    <property type="entry name" value="DEXHc_RHA-like"/>
    <property type="match status" value="1"/>
</dbReference>
<evidence type="ECO:0000259" key="14">
    <source>
        <dbReference type="PROSITE" id="PS50137"/>
    </source>
</evidence>
<keyword evidence="13" id="KW-0594">Phospholipid biosynthesis</keyword>
<evidence type="ECO:0000256" key="8">
    <source>
        <dbReference type="ARBA" id="ARBA00022989"/>
    </source>
</evidence>
<feature type="domain" description="Helicase ATP-binding" evidence="15">
    <location>
        <begin position="325"/>
        <end position="492"/>
    </location>
</feature>
<dbReference type="PROSITE" id="PS51194">
    <property type="entry name" value="HELICASE_CTER"/>
    <property type="match status" value="1"/>
</dbReference>
<comment type="function">
    <text evidence="13">Catalyzes a base-exchange reaction in which the polar head group of phosphatidylethanolamine (PE) is replaced by L-serine.</text>
</comment>
<dbReference type="PROSITE" id="PS51192">
    <property type="entry name" value="HELICASE_ATP_BIND_1"/>
    <property type="match status" value="1"/>
</dbReference>
<dbReference type="Proteomes" id="UP001141806">
    <property type="component" value="Unassembled WGS sequence"/>
</dbReference>
<evidence type="ECO:0000256" key="12">
    <source>
        <dbReference type="PROSITE-ProRule" id="PRU00266"/>
    </source>
</evidence>
<feature type="transmembrane region" description="Helical" evidence="13">
    <location>
        <begin position="1916"/>
        <end position="1934"/>
    </location>
</feature>
<dbReference type="SMART" id="SM00847">
    <property type="entry name" value="HA2"/>
    <property type="match status" value="1"/>
</dbReference>
<dbReference type="Pfam" id="PF21010">
    <property type="entry name" value="HA2_C"/>
    <property type="match status" value="1"/>
</dbReference>
<keyword evidence="8 13" id="KW-1133">Transmembrane helix</keyword>
<keyword evidence="3" id="KW-0547">Nucleotide-binding</keyword>
<evidence type="ECO:0000256" key="6">
    <source>
        <dbReference type="ARBA" id="ARBA00022840"/>
    </source>
</evidence>
<keyword evidence="13" id="KW-0808">Transferase</keyword>
<dbReference type="InterPro" id="IPR007502">
    <property type="entry name" value="Helicase-assoc_dom"/>
</dbReference>
<sequence>MHHSAFLRGYLRTGSYLTMSLRPTALQFPSRSYSRSRKTFKTPTRVFGAMKDRALAFGSLYTPPRLRSVITSSATSGGSTRSLDFDWRDNQNLVYGPRGSSYPYPQQQQQSFQYGRYAYDEYSEDESDHETSSSSQRGASALDNIDEWNWKLTMLIRNKNEQEVVSREKKDRRHFEQLAALASRMGLYSRQYEKVVVFSKFPLPNYRSDLDDKRPQREVTIFSGLQRRVDAQLREHLSRKLMNMKTFPNVPFSRSNSSGSIATDEGVFEQPEPQMPTSVVMEKILRRRSLQLCNQQQAWKESPEGQKMFEFRRSLPAYKERDALLTTISQNQVVVISGETGCGKTTQLPQYILESEIDASRGATCSIICTQPRRISAMSVSERVAQERGEKLGESVGYKVRLEGMRGKDTRLLFCTTGILLRRLLLDRNLKGVTHVIVDEIHERGMNEDFLLIVLKDLLPRRPELRLILMSATLNSEIFSSYFGGAPMVHIPGFTYPVRAYFLENVLERTGYRLTPYNQIDDYGQNKMWKMQKQALTKRKSQIASVVEDALEAADFKEYSLRTQESVSCWNPDSIGFNLIENVLCHICRKERPGAILVFMTGWDDINTLKEQLQAHPLLGDPSRVLLLACHGSMPSSEQRLIFEKPEDGVRKIVLATNMAETSITINDVVFVVDCGKAKETSYDALNNTPCLLPSWISKAAARQRRGRAGRVQPGECYHLYPKCVHDAFAEYQLPELLRTPLQSLCLQIKCLQLGSISEFLSRSLQSPELLSVQNAIEYLKIIGALDENENLTILGRHLSMLPVEPKLGKMLIFGAIFNCLDPILTVVAGLSVRDPFLTPFDKKELAESARAQFSARDYSDHLALVRAYNGWRDAERKQSGYEYCWKNFLSAQTLKAIDSLRRQFFSLLKDTGLVNDYTDGCNAWSHDEHLVRAVICAGLFPGICSVVNKGKSISLKTMEDGQVLLYLNTVNARESKIPYPWLVFNEKVKVNSVFLRDSTAVSDSVVLLFGGNISSGGLDGHLKMLGGYLEFFMKPALADTYLKLKRELDELIQNKLLNPKMESRTDEELLSAVRSLISEDQCEGRFVFGRQSLTPSKIAALSPPHMFSRNGCGPGGDNSKSQLQTLLTQAKHEAPTYKTRQLKNNQFRATVEFNGMQFMGQPCQNKKLAEKDAATEALQWLRGETRSNREEIDTCESYLPEQPRSSHLLIVRLELACRPLRRYKSYFLIDWVMEPSGHRKTRRDSTVQEKSVTISSNDAGELDPWTSWAYTPHSISLLLIGACFLIWASGALDPENSSYKDRVTCVKRGIWAMIAVFLAYFLLQAPSTGLIRPHPAIWRFVHGMAVVYLVALTFLLFQNRDDARQFMKFLHPDLGVELTERSYALDCRIYVSDNPTNRFKNVNLTFRHMLPNFNECWWDSIVLDILICNWFGIWAGMHTVCYFDGKTYEWVGISRQSDIFGKVKRTLGQFTPARWDKDEWHPLLDPWRFIQVLSLCIGFLTVELNTFFLKFSLWIPPRNPLIVCRLVLWWLIAIPTIREYNSYLQDRKPVKKVGAFCWLSLAICIVELLICIKIGHGLFPNSMPVWLVAFWVSLAVGIMICLIVWSWQLHRISVESEMASALLSHMHLNYCSNRLDFNGKRRTSMQICSGRAGFRISESLRRNNFGRVVCFAVEDVKTQQEPQLGVVGSAVQERPVASSDPTEETIQNVRQDNGESALYNFLYPSNELLPDDKEMSIFDHLEELRQRLFTSVLAVGVAMLGCFAISKELILILEAPVKTQGVRFLQLAPGEFFFTTLKVSGYCGLLLASPVILYEIIAFVLPGLTKAERKFLGPIVLGSSILFYAGIVFSYLVLAPAALNFFVNYAEGAVESLWSIDQYFEFVLVLMFSTGLSFQVPVVQLLLGQVGIVSGDQMLSIWRYVVVGAVVAAAVLTPSTDPLTQVLLAGPLLGLYLGGAWMVKLIGR</sequence>
<dbReference type="FunFam" id="3.40.50.300:FF:000480">
    <property type="entry name" value="DExH-box ATP-dependent RNA helicase DExH3"/>
    <property type="match status" value="1"/>
</dbReference>
<evidence type="ECO:0000256" key="7">
    <source>
        <dbReference type="ARBA" id="ARBA00022884"/>
    </source>
</evidence>
<dbReference type="Gene3D" id="1.20.120.1080">
    <property type="match status" value="1"/>
</dbReference>
<keyword evidence="13" id="KW-1208">Phospholipid metabolism</keyword>
<feature type="transmembrane region" description="Helical" evidence="13">
    <location>
        <begin position="1940"/>
        <end position="1960"/>
    </location>
</feature>
<dbReference type="FunFam" id="3.40.50.300:FF:000526">
    <property type="entry name" value="DExH-box ATP-dependent RNA helicase DExH3"/>
    <property type="match status" value="1"/>
</dbReference>
<evidence type="ECO:0000256" key="1">
    <source>
        <dbReference type="ARBA" id="ARBA00004141"/>
    </source>
</evidence>
<dbReference type="Pfam" id="PF00035">
    <property type="entry name" value="dsrm"/>
    <property type="match status" value="1"/>
</dbReference>
<keyword evidence="4" id="KW-0378">Hydrolase</keyword>
<dbReference type="NCBIfam" id="TIGR00945">
    <property type="entry name" value="tatC"/>
    <property type="match status" value="1"/>
</dbReference>
<feature type="domain" description="Helicase C-terminal" evidence="16">
    <location>
        <begin position="579"/>
        <end position="753"/>
    </location>
</feature>
<dbReference type="FunFam" id="1.20.120.1080:FF:000002">
    <property type="entry name" value="Putative ATP-dependent RNA helicase DHX36"/>
    <property type="match status" value="1"/>
</dbReference>
<comment type="catalytic activity">
    <reaction evidence="13">
        <text>a CDP-1,2-diacyl-sn-glycerol + L-serine = a 1,2-diacyl-sn-glycero-3-phospho-L-serine + CMP + H(+)</text>
        <dbReference type="Rhea" id="RHEA:16913"/>
        <dbReference type="ChEBI" id="CHEBI:15378"/>
        <dbReference type="ChEBI" id="CHEBI:33384"/>
        <dbReference type="ChEBI" id="CHEBI:57262"/>
        <dbReference type="ChEBI" id="CHEBI:58332"/>
        <dbReference type="ChEBI" id="CHEBI:60377"/>
        <dbReference type="EC" id="2.7.8.8"/>
    </reaction>
</comment>
<dbReference type="InterPro" id="IPR014720">
    <property type="entry name" value="dsRBD_dom"/>
</dbReference>
<name>A0A9Q0QVL4_9MAGN</name>
<dbReference type="InterPro" id="IPR019820">
    <property type="entry name" value="Sec-indep_translocase_CS"/>
</dbReference>
<dbReference type="PROSITE" id="PS50137">
    <property type="entry name" value="DS_RBD"/>
    <property type="match status" value="1"/>
</dbReference>
<evidence type="ECO:0000256" key="9">
    <source>
        <dbReference type="ARBA" id="ARBA00023136"/>
    </source>
</evidence>
<dbReference type="GO" id="GO:0006659">
    <property type="term" value="P:phosphatidylserine biosynthetic process"/>
    <property type="evidence" value="ECO:0007669"/>
    <property type="project" value="UniProtKB-UniRule"/>
</dbReference>
<dbReference type="CDD" id="cd00048">
    <property type="entry name" value="DSRM_SF"/>
    <property type="match status" value="1"/>
</dbReference>
<comment type="subcellular location">
    <subcellularLocation>
        <location evidence="13">Endoplasmic reticulum membrane</location>
        <topology evidence="13">Multi-pass membrane protein</topology>
    </subcellularLocation>
    <subcellularLocation>
        <location evidence="1">Membrane</location>
        <topology evidence="1">Multi-pass membrane protein</topology>
    </subcellularLocation>
</comment>
<evidence type="ECO:0000313" key="18">
    <source>
        <dbReference type="Proteomes" id="UP001141806"/>
    </source>
</evidence>
<dbReference type="PANTHER" id="PTHR18934:SF229">
    <property type="entry name" value="DEXH-BOX ATP-DEPENDENT RNA HELICASE DEXH3"/>
    <property type="match status" value="1"/>
</dbReference>
<comment type="pathway">
    <text evidence="13">Phospholipid metabolism; phosphatidylethanolamine biosynthesis; phosphatidylethanolamine from CDP-diacylglycerol: step 1/2.</text>
</comment>
<reference evidence="17" key="1">
    <citation type="journal article" date="2023" name="Plant J.">
        <title>The genome of the king protea, Protea cynaroides.</title>
        <authorList>
            <person name="Chang J."/>
            <person name="Duong T.A."/>
            <person name="Schoeman C."/>
            <person name="Ma X."/>
            <person name="Roodt D."/>
            <person name="Barker N."/>
            <person name="Li Z."/>
            <person name="Van de Peer Y."/>
            <person name="Mizrachi E."/>
        </authorList>
    </citation>
    <scope>NUCLEOTIDE SEQUENCE</scope>
    <source>
        <tissue evidence="17">Young leaves</tissue>
    </source>
</reference>
<dbReference type="SMART" id="SM00358">
    <property type="entry name" value="DSRM"/>
    <property type="match status" value="1"/>
</dbReference>
<evidence type="ECO:0000313" key="17">
    <source>
        <dbReference type="EMBL" id="KAJ4973437.1"/>
    </source>
</evidence>
<protein>
    <recommendedName>
        <fullName evidence="13">CDP-diacylglycerol--serine O-phosphatidyltransferase</fullName>
        <ecNumber evidence="13">2.7.8.8</ecNumber>
    </recommendedName>
    <alternativeName>
        <fullName evidence="13">Phosphatidylserine synthase</fullName>
    </alternativeName>
</protein>
<dbReference type="GO" id="GO:0016787">
    <property type="term" value="F:hydrolase activity"/>
    <property type="evidence" value="ECO:0007669"/>
    <property type="project" value="UniProtKB-KW"/>
</dbReference>
<feature type="transmembrane region" description="Helical" evidence="13">
    <location>
        <begin position="1749"/>
        <end position="1767"/>
    </location>
</feature>